<reference evidence="2" key="1">
    <citation type="submission" date="2018-05" db="EMBL/GenBank/DDBJ databases">
        <authorList>
            <person name="Lanie J.A."/>
            <person name="Ng W.-L."/>
            <person name="Kazmierczak K.M."/>
            <person name="Andrzejewski T.M."/>
            <person name="Davidsen T.M."/>
            <person name="Wayne K.J."/>
            <person name="Tettelin H."/>
            <person name="Glass J.I."/>
            <person name="Rusch D."/>
            <person name="Podicherti R."/>
            <person name="Tsui H.-C.T."/>
            <person name="Winkler M.E."/>
        </authorList>
    </citation>
    <scope>NUCLEOTIDE SEQUENCE</scope>
</reference>
<dbReference type="AlphaFoldDB" id="A0A381QDI9"/>
<dbReference type="PANTHER" id="PTHR13932">
    <property type="entry name" value="COPROPORPHYRINIGEN III OXIDASE"/>
    <property type="match status" value="1"/>
</dbReference>
<name>A0A381QDI9_9ZZZZ</name>
<evidence type="ECO:0000313" key="2">
    <source>
        <dbReference type="EMBL" id="SUZ76459.1"/>
    </source>
</evidence>
<dbReference type="GO" id="GO:0006779">
    <property type="term" value="P:porphyrin-containing compound biosynthetic process"/>
    <property type="evidence" value="ECO:0007669"/>
    <property type="project" value="TreeGrafter"/>
</dbReference>
<dbReference type="InterPro" id="IPR034505">
    <property type="entry name" value="Coproporphyrinogen-III_oxidase"/>
</dbReference>
<dbReference type="InterPro" id="IPR058240">
    <property type="entry name" value="rSAM_sf"/>
</dbReference>
<feature type="domain" description="Radical SAM core" evidence="1">
    <location>
        <begin position="1"/>
        <end position="212"/>
    </location>
</feature>
<feature type="non-terminal residue" evidence="2">
    <location>
        <position position="1"/>
    </location>
</feature>
<proteinExistence type="predicted"/>
<sequence>VNSSDNLSAWTRALSGELTAVEREGVFAMSEALKTLYVGGGTPSLLGPQAMKGLAEVIGYSRLEDPELEWTAEANPETVTHDLVESWYNTGVNRMSLGVQSFDTKALTWMGRLHGPDGAVQAVNAIKEVGICNLSVDLIFGLPSRLKRCWRTDLFKVLELDVPHISLYGLSIEPDTPLGRSVRAGSEFPVDEGQYRDEYLTAVELLRAAGYQHYEVSSFSHPGFESRHNSAYWGGSPYLGLGNSAHSYSESYRRWNVRDWGAYNVLATGTGITWGEGEHLDIAARSLERLWLGLRTALGLRLKDLDDPQRVIVESWVQEGWSVLEDGRVRLTAEGWLLLDRLTLELDGAPVG</sequence>
<dbReference type="GO" id="GO:0051539">
    <property type="term" value="F:4 iron, 4 sulfur cluster binding"/>
    <property type="evidence" value="ECO:0007669"/>
    <property type="project" value="TreeGrafter"/>
</dbReference>
<dbReference type="InterPro" id="IPR006638">
    <property type="entry name" value="Elp3/MiaA/NifB-like_rSAM"/>
</dbReference>
<dbReference type="GO" id="GO:0003824">
    <property type="term" value="F:catalytic activity"/>
    <property type="evidence" value="ECO:0007669"/>
    <property type="project" value="InterPro"/>
</dbReference>
<dbReference type="InterPro" id="IPR007197">
    <property type="entry name" value="rSAM"/>
</dbReference>
<dbReference type="GO" id="GO:0005737">
    <property type="term" value="C:cytoplasm"/>
    <property type="evidence" value="ECO:0007669"/>
    <property type="project" value="TreeGrafter"/>
</dbReference>
<dbReference type="PROSITE" id="PS51918">
    <property type="entry name" value="RADICAL_SAM"/>
    <property type="match status" value="1"/>
</dbReference>
<dbReference type="SUPFAM" id="SSF102114">
    <property type="entry name" value="Radical SAM enzymes"/>
    <property type="match status" value="1"/>
</dbReference>
<dbReference type="EMBL" id="UINC01001279">
    <property type="protein sequence ID" value="SUZ76459.1"/>
    <property type="molecule type" value="Genomic_DNA"/>
</dbReference>
<dbReference type="Pfam" id="PF04055">
    <property type="entry name" value="Radical_SAM"/>
    <property type="match status" value="1"/>
</dbReference>
<evidence type="ECO:0000259" key="1">
    <source>
        <dbReference type="PROSITE" id="PS51918"/>
    </source>
</evidence>
<organism evidence="2">
    <name type="scientific">marine metagenome</name>
    <dbReference type="NCBI Taxonomy" id="408172"/>
    <lineage>
        <taxon>unclassified sequences</taxon>
        <taxon>metagenomes</taxon>
        <taxon>ecological metagenomes</taxon>
    </lineage>
</organism>
<dbReference type="SMART" id="SM00729">
    <property type="entry name" value="Elp3"/>
    <property type="match status" value="1"/>
</dbReference>
<accession>A0A381QDI9</accession>
<protein>
    <recommendedName>
        <fullName evidence="1">Radical SAM core domain-containing protein</fullName>
    </recommendedName>
</protein>
<dbReference type="Gene3D" id="3.30.750.200">
    <property type="match status" value="1"/>
</dbReference>
<dbReference type="PANTHER" id="PTHR13932:SF5">
    <property type="entry name" value="RADICAL S-ADENOSYL METHIONINE DOMAIN-CONTAINING PROTEIN 1, MITOCHONDRIAL"/>
    <property type="match status" value="1"/>
</dbReference>
<gene>
    <name evidence="2" type="ORF">METZ01_LOCUS29313</name>
</gene>